<protein>
    <submittedName>
        <fullName evidence="8">Major facilitator superfamily MFS_1</fullName>
    </submittedName>
</protein>
<comment type="subcellular location">
    <subcellularLocation>
        <location evidence="1">Cell membrane</location>
        <topology evidence="1">Multi-pass membrane protein</topology>
    </subcellularLocation>
</comment>
<feature type="transmembrane region" description="Helical" evidence="7">
    <location>
        <begin position="58"/>
        <end position="79"/>
    </location>
</feature>
<feature type="transmembrane region" description="Helical" evidence="7">
    <location>
        <begin position="91"/>
        <end position="108"/>
    </location>
</feature>
<dbReference type="Gene3D" id="1.20.1250.20">
    <property type="entry name" value="MFS general substrate transporter like domains"/>
    <property type="match status" value="2"/>
</dbReference>
<dbReference type="PANTHER" id="PTHR23513:SF9">
    <property type="entry name" value="ENTEROBACTIN EXPORTER ENTS"/>
    <property type="match status" value="1"/>
</dbReference>
<keyword evidence="9" id="KW-1185">Reference proteome</keyword>
<dbReference type="KEGG" id="hoh:Hoch_4736"/>
<dbReference type="Proteomes" id="UP000001880">
    <property type="component" value="Chromosome"/>
</dbReference>
<proteinExistence type="predicted"/>
<keyword evidence="2" id="KW-0813">Transport</keyword>
<dbReference type="Pfam" id="PF07690">
    <property type="entry name" value="MFS_1"/>
    <property type="match status" value="1"/>
</dbReference>
<evidence type="ECO:0000256" key="6">
    <source>
        <dbReference type="ARBA" id="ARBA00023136"/>
    </source>
</evidence>
<evidence type="ECO:0000256" key="1">
    <source>
        <dbReference type="ARBA" id="ARBA00004651"/>
    </source>
</evidence>
<feature type="transmembrane region" description="Helical" evidence="7">
    <location>
        <begin position="295"/>
        <end position="314"/>
    </location>
</feature>
<dbReference type="EMBL" id="CP001804">
    <property type="protein sequence ID" value="ACY17226.1"/>
    <property type="molecule type" value="Genomic_DNA"/>
</dbReference>
<dbReference type="HOGENOM" id="CLU_632779_0_0_7"/>
<dbReference type="InterPro" id="IPR011701">
    <property type="entry name" value="MFS"/>
</dbReference>
<dbReference type="GO" id="GO:0005886">
    <property type="term" value="C:plasma membrane"/>
    <property type="evidence" value="ECO:0007669"/>
    <property type="project" value="UniProtKB-SubCell"/>
</dbReference>
<keyword evidence="5 7" id="KW-1133">Transmembrane helix</keyword>
<dbReference type="InterPro" id="IPR036259">
    <property type="entry name" value="MFS_trans_sf"/>
</dbReference>
<name>D0LRJ8_HALO1</name>
<keyword evidence="3" id="KW-1003">Cell membrane</keyword>
<feature type="transmembrane region" description="Helical" evidence="7">
    <location>
        <begin position="232"/>
        <end position="256"/>
    </location>
</feature>
<feature type="transmembrane region" description="Helical" evidence="7">
    <location>
        <begin position="29"/>
        <end position="52"/>
    </location>
</feature>
<evidence type="ECO:0000256" key="5">
    <source>
        <dbReference type="ARBA" id="ARBA00022989"/>
    </source>
</evidence>
<keyword evidence="4 7" id="KW-0812">Transmembrane</keyword>
<sequence>MHLRDLRTHLSRGAPPTPERAREALLRRCLLSSFAVYLSFGAAIALCTWAVAERDGGVGAVFGAMLFFYVPSLVAPYFMGFLVDKNTRRPWLSLAAAALSVATLALLWQGGLSHALICAVLALTSYVREFSNILVRKRIATHCRAESAVALNGRETTARRIGYLLGTLLGGALLALASLELAFLVLLLTLLGAAHLLQRVERAHGGRRQPGRLRTSFTRVRENLHNTQATKWIALIVVHTLISELLSSSLAAFVLLRISDNPMIMSVVSNAYILGALLGGALLGRVLIERRVVMVLGLSMAALGVAVYALSLTASAAGAIAAYFVVGVLFQGRILCQALLQTEFEPAHQAKLQSFVSMLSGATTMLTLALLTGNAAALTPELVHQAIALGLLLLSAGFALRALAAQRRARQPLRGDSQLVQPALDDGPLALHG</sequence>
<reference evidence="8 9" key="1">
    <citation type="journal article" date="2010" name="Stand. Genomic Sci.">
        <title>Complete genome sequence of Haliangium ochraceum type strain (SMP-2).</title>
        <authorList>
            <consortium name="US DOE Joint Genome Institute (JGI-PGF)"/>
            <person name="Ivanova N."/>
            <person name="Daum C."/>
            <person name="Lang E."/>
            <person name="Abt B."/>
            <person name="Kopitz M."/>
            <person name="Saunders E."/>
            <person name="Lapidus A."/>
            <person name="Lucas S."/>
            <person name="Glavina Del Rio T."/>
            <person name="Nolan M."/>
            <person name="Tice H."/>
            <person name="Copeland A."/>
            <person name="Cheng J.F."/>
            <person name="Chen F."/>
            <person name="Bruce D."/>
            <person name="Goodwin L."/>
            <person name="Pitluck S."/>
            <person name="Mavromatis K."/>
            <person name="Pati A."/>
            <person name="Mikhailova N."/>
            <person name="Chen A."/>
            <person name="Palaniappan K."/>
            <person name="Land M."/>
            <person name="Hauser L."/>
            <person name="Chang Y.J."/>
            <person name="Jeffries C.D."/>
            <person name="Detter J.C."/>
            <person name="Brettin T."/>
            <person name="Rohde M."/>
            <person name="Goker M."/>
            <person name="Bristow J."/>
            <person name="Markowitz V."/>
            <person name="Eisen J.A."/>
            <person name="Hugenholtz P."/>
            <person name="Kyrpides N.C."/>
            <person name="Klenk H.P."/>
        </authorList>
    </citation>
    <scope>NUCLEOTIDE SEQUENCE [LARGE SCALE GENOMIC DNA]</scope>
    <source>
        <strain evidence="9">DSM 14365 / CIP 107738 / JCM 11303 / AJ 13395 / SMP-2</strain>
    </source>
</reference>
<feature type="transmembrane region" description="Helical" evidence="7">
    <location>
        <begin position="183"/>
        <end position="200"/>
    </location>
</feature>
<gene>
    <name evidence="8" type="ordered locus">Hoch_4736</name>
</gene>
<evidence type="ECO:0000313" key="8">
    <source>
        <dbReference type="EMBL" id="ACY17226.1"/>
    </source>
</evidence>
<evidence type="ECO:0000313" key="9">
    <source>
        <dbReference type="Proteomes" id="UP000001880"/>
    </source>
</evidence>
<evidence type="ECO:0000256" key="4">
    <source>
        <dbReference type="ARBA" id="ARBA00022692"/>
    </source>
</evidence>
<evidence type="ECO:0000256" key="3">
    <source>
        <dbReference type="ARBA" id="ARBA00022475"/>
    </source>
</evidence>
<evidence type="ECO:0000256" key="7">
    <source>
        <dbReference type="SAM" id="Phobius"/>
    </source>
</evidence>
<feature type="transmembrane region" description="Helical" evidence="7">
    <location>
        <begin position="262"/>
        <end position="283"/>
    </location>
</feature>
<feature type="transmembrane region" description="Helical" evidence="7">
    <location>
        <begin position="383"/>
        <end position="404"/>
    </location>
</feature>
<dbReference type="SUPFAM" id="SSF103473">
    <property type="entry name" value="MFS general substrate transporter"/>
    <property type="match status" value="1"/>
</dbReference>
<dbReference type="AlphaFoldDB" id="D0LRJ8"/>
<keyword evidence="6 7" id="KW-0472">Membrane</keyword>
<feature type="transmembrane region" description="Helical" evidence="7">
    <location>
        <begin position="352"/>
        <end position="371"/>
    </location>
</feature>
<dbReference type="STRING" id="502025.Hoch_4736"/>
<dbReference type="RefSeq" id="WP_012829824.1">
    <property type="nucleotide sequence ID" value="NC_013440.1"/>
</dbReference>
<evidence type="ECO:0000256" key="2">
    <source>
        <dbReference type="ARBA" id="ARBA00022448"/>
    </source>
</evidence>
<accession>D0LRJ8</accession>
<feature type="transmembrane region" description="Helical" evidence="7">
    <location>
        <begin position="320"/>
        <end position="340"/>
    </location>
</feature>
<dbReference type="GO" id="GO:0022857">
    <property type="term" value="F:transmembrane transporter activity"/>
    <property type="evidence" value="ECO:0007669"/>
    <property type="project" value="InterPro"/>
</dbReference>
<dbReference type="PANTHER" id="PTHR23513">
    <property type="entry name" value="INTEGRAL MEMBRANE EFFLUX PROTEIN-RELATED"/>
    <property type="match status" value="1"/>
</dbReference>
<organism evidence="8 9">
    <name type="scientific">Haliangium ochraceum (strain DSM 14365 / JCM 11303 / SMP-2)</name>
    <dbReference type="NCBI Taxonomy" id="502025"/>
    <lineage>
        <taxon>Bacteria</taxon>
        <taxon>Pseudomonadati</taxon>
        <taxon>Myxococcota</taxon>
        <taxon>Polyangia</taxon>
        <taxon>Haliangiales</taxon>
        <taxon>Kofleriaceae</taxon>
        <taxon>Haliangium</taxon>
    </lineage>
</organism>